<dbReference type="SUPFAM" id="SSF52833">
    <property type="entry name" value="Thioredoxin-like"/>
    <property type="match status" value="1"/>
</dbReference>
<gene>
    <name evidence="2" type="ORF">TCHU04912_LOCUS10648</name>
</gene>
<organism evidence="2">
    <name type="scientific">Tetraselmis chuii</name>
    <dbReference type="NCBI Taxonomy" id="63592"/>
    <lineage>
        <taxon>Eukaryota</taxon>
        <taxon>Viridiplantae</taxon>
        <taxon>Chlorophyta</taxon>
        <taxon>core chlorophytes</taxon>
        <taxon>Chlorodendrophyceae</taxon>
        <taxon>Chlorodendrales</taxon>
        <taxon>Chlorodendraceae</taxon>
        <taxon>Tetraselmis</taxon>
    </lineage>
</organism>
<dbReference type="CDD" id="cd03024">
    <property type="entry name" value="DsbA_FrnE"/>
    <property type="match status" value="1"/>
</dbReference>
<proteinExistence type="predicted"/>
<dbReference type="PANTHER" id="PTHR13887:SF41">
    <property type="entry name" value="THIOREDOXIN SUPERFAMILY PROTEIN"/>
    <property type="match status" value="1"/>
</dbReference>
<dbReference type="AlphaFoldDB" id="A0A7S1SU86"/>
<evidence type="ECO:0000313" key="2">
    <source>
        <dbReference type="EMBL" id="CAD9208411.1"/>
    </source>
</evidence>
<sequence>MGRMAGKAEFQVNWRPFQLNAAAPKEGVEKMEMYKEKFGEARVKQMLPTMTKVFADEGLQYSMGGLTGNTLNSHRLIAAAQKEGKADAVVEELMRNYFCEEKFINDRAVLLRAAEKAGMSDAAKIIDDEQAYLKEVKEELRTYAAGVRGVPYFIVNGKVGLSGAQDPSTFEELFNELLSK</sequence>
<evidence type="ECO:0000259" key="1">
    <source>
        <dbReference type="Pfam" id="PF01323"/>
    </source>
</evidence>
<reference evidence="2" key="1">
    <citation type="submission" date="2021-01" db="EMBL/GenBank/DDBJ databases">
        <authorList>
            <person name="Corre E."/>
            <person name="Pelletier E."/>
            <person name="Niang G."/>
            <person name="Scheremetjew M."/>
            <person name="Finn R."/>
            <person name="Kale V."/>
            <person name="Holt S."/>
            <person name="Cochrane G."/>
            <person name="Meng A."/>
            <person name="Brown T."/>
            <person name="Cohen L."/>
        </authorList>
    </citation>
    <scope>NUCLEOTIDE SEQUENCE</scope>
    <source>
        <strain evidence="2">PLY429</strain>
    </source>
</reference>
<protein>
    <recommendedName>
        <fullName evidence="1">DSBA-like thioredoxin domain-containing protein</fullName>
    </recommendedName>
</protein>
<dbReference type="Gene3D" id="3.40.30.10">
    <property type="entry name" value="Glutaredoxin"/>
    <property type="match status" value="1"/>
</dbReference>
<name>A0A7S1SU86_9CHLO</name>
<dbReference type="InterPro" id="IPR001853">
    <property type="entry name" value="DSBA-like_thioredoxin_dom"/>
</dbReference>
<dbReference type="EMBL" id="HBGG01020529">
    <property type="protein sequence ID" value="CAD9208411.1"/>
    <property type="molecule type" value="Transcribed_RNA"/>
</dbReference>
<dbReference type="PANTHER" id="PTHR13887">
    <property type="entry name" value="GLUTATHIONE S-TRANSFERASE KAPPA"/>
    <property type="match status" value="1"/>
</dbReference>
<dbReference type="Pfam" id="PF01323">
    <property type="entry name" value="DSBA"/>
    <property type="match status" value="1"/>
</dbReference>
<dbReference type="GO" id="GO:0016491">
    <property type="term" value="F:oxidoreductase activity"/>
    <property type="evidence" value="ECO:0007669"/>
    <property type="project" value="InterPro"/>
</dbReference>
<dbReference type="InterPro" id="IPR036249">
    <property type="entry name" value="Thioredoxin-like_sf"/>
</dbReference>
<accession>A0A7S1SU86</accession>
<feature type="domain" description="DSBA-like thioredoxin" evidence="1">
    <location>
        <begin position="5"/>
        <end position="173"/>
    </location>
</feature>